<dbReference type="InterPro" id="IPR036864">
    <property type="entry name" value="Zn2-C6_fun-type_DNA-bd_sf"/>
</dbReference>
<dbReference type="SMART" id="SM00906">
    <property type="entry name" value="Fungal_trans"/>
    <property type="match status" value="1"/>
</dbReference>
<gene>
    <name evidence="8" type="ORF">T310_7836</name>
</gene>
<dbReference type="CDD" id="cd00067">
    <property type="entry name" value="GAL4"/>
    <property type="match status" value="1"/>
</dbReference>
<reference evidence="8 9" key="1">
    <citation type="submission" date="2015-04" db="EMBL/GenBank/DDBJ databases">
        <authorList>
            <person name="Heijne W.H."/>
            <person name="Fedorova N.D."/>
            <person name="Nierman W.C."/>
            <person name="Vollebregt A.W."/>
            <person name="Zhao Z."/>
            <person name="Wu L."/>
            <person name="Kumar M."/>
            <person name="Stam H."/>
            <person name="van den Berg M.A."/>
            <person name="Pel H.J."/>
        </authorList>
    </citation>
    <scope>NUCLEOTIDE SEQUENCE [LARGE SCALE GENOMIC DNA]</scope>
    <source>
        <strain evidence="8 9">CBS 393.64</strain>
    </source>
</reference>
<dbReference type="InterPro" id="IPR051127">
    <property type="entry name" value="Fungal_SecMet_Regulators"/>
</dbReference>
<dbReference type="GO" id="GO:0000435">
    <property type="term" value="P:positive regulation of transcription from RNA polymerase II promoter by galactose"/>
    <property type="evidence" value="ECO:0007669"/>
    <property type="project" value="TreeGrafter"/>
</dbReference>
<dbReference type="GO" id="GO:0000978">
    <property type="term" value="F:RNA polymerase II cis-regulatory region sequence-specific DNA binding"/>
    <property type="evidence" value="ECO:0007669"/>
    <property type="project" value="TreeGrafter"/>
</dbReference>
<dbReference type="GO" id="GO:0006351">
    <property type="term" value="P:DNA-templated transcription"/>
    <property type="evidence" value="ECO:0007669"/>
    <property type="project" value="InterPro"/>
</dbReference>
<evidence type="ECO:0000256" key="6">
    <source>
        <dbReference type="SAM" id="MobiDB-lite"/>
    </source>
</evidence>
<evidence type="ECO:0000256" key="2">
    <source>
        <dbReference type="ARBA" id="ARBA00023015"/>
    </source>
</evidence>
<evidence type="ECO:0000256" key="3">
    <source>
        <dbReference type="ARBA" id="ARBA00023125"/>
    </source>
</evidence>
<dbReference type="PROSITE" id="PS00463">
    <property type="entry name" value="ZN2_CY6_FUNGAL_1"/>
    <property type="match status" value="1"/>
</dbReference>
<dbReference type="CDD" id="cd12148">
    <property type="entry name" value="fungal_TF_MHR"/>
    <property type="match status" value="1"/>
</dbReference>
<keyword evidence="3" id="KW-0238">DNA-binding</keyword>
<dbReference type="Pfam" id="PF04082">
    <property type="entry name" value="Fungal_trans"/>
    <property type="match status" value="1"/>
</dbReference>
<evidence type="ECO:0000256" key="1">
    <source>
        <dbReference type="ARBA" id="ARBA00022723"/>
    </source>
</evidence>
<dbReference type="InterPro" id="IPR007219">
    <property type="entry name" value="XnlR_reg_dom"/>
</dbReference>
<accession>A0A0F4YK39</accession>
<evidence type="ECO:0000259" key="7">
    <source>
        <dbReference type="PROSITE" id="PS50048"/>
    </source>
</evidence>
<dbReference type="GO" id="GO:0000981">
    <property type="term" value="F:DNA-binding transcription factor activity, RNA polymerase II-specific"/>
    <property type="evidence" value="ECO:0007669"/>
    <property type="project" value="InterPro"/>
</dbReference>
<keyword evidence="2" id="KW-0805">Transcription regulation</keyword>
<feature type="region of interest" description="Disordered" evidence="6">
    <location>
        <begin position="611"/>
        <end position="649"/>
    </location>
</feature>
<dbReference type="EMBL" id="LASV01000481">
    <property type="protein sequence ID" value="KKA18226.1"/>
    <property type="molecule type" value="Genomic_DNA"/>
</dbReference>
<dbReference type="Proteomes" id="UP000053958">
    <property type="component" value="Unassembled WGS sequence"/>
</dbReference>
<dbReference type="OrthoDB" id="2123952at2759"/>
<dbReference type="SMART" id="SM00066">
    <property type="entry name" value="GAL4"/>
    <property type="match status" value="1"/>
</dbReference>
<dbReference type="GeneID" id="25320101"/>
<dbReference type="Gene3D" id="4.10.240.10">
    <property type="entry name" value="Zn(2)-C6 fungal-type DNA-binding domain"/>
    <property type="match status" value="1"/>
</dbReference>
<dbReference type="PROSITE" id="PS50048">
    <property type="entry name" value="ZN2_CY6_FUNGAL_2"/>
    <property type="match status" value="1"/>
</dbReference>
<keyword evidence="9" id="KW-1185">Reference proteome</keyword>
<dbReference type="SUPFAM" id="SSF57701">
    <property type="entry name" value="Zn2/Cys6 DNA-binding domain"/>
    <property type="match status" value="1"/>
</dbReference>
<feature type="domain" description="Zn(2)-C6 fungal-type" evidence="7">
    <location>
        <begin position="18"/>
        <end position="47"/>
    </location>
</feature>
<dbReference type="RefSeq" id="XP_013324838.1">
    <property type="nucleotide sequence ID" value="XM_013469384.1"/>
</dbReference>
<sequence length="726" mass="82394">MVDKPTPDPSPRWRISKACQECRRRKIRCDGGKPCQPCRQRKSDCAYRGFVRRRKRKHELMSSKSPGEEDDALSLDQTGTAQSKSSGRSNGNILHRSVAATHMASPSCIIQLYYGPTSNFSLMQLMYRQLVEGVGDVPEPGGSSEVEEAGPGLELFSHRRLFFGDLAGIQDMSVSSTGDFPLVFMHPSLASQYLERYLSTTYYLMPFLPKDEYRRRLEQLYGDPRTMALESSDVTIMLLILASGAAMMEEEERAEFLFKKAKANAAKFEELVNLQAIQIPLMMISFVLLPFSSYRLLTFSCQHAHYQSERARPNSSFLHLGTAVRKALAAGLHKDTHFQVERSKDDVEQKRTTFWSLYFYESWICLGLGRPSSIPESEISIPEPTEQPFLLALVQLSRIMCKSAQNIYGQRHESLLPMWKAAKEIRRALKVFSQRLCDVMNFWLESSPQAGELGVCQTVLLLLYHNLLLLTFRPFLVFRARWRRERSSTAKNGEQETPPWLDEACEYCLEAARCTIRYLSEAYEVNKLVREIKYHAFFLESACFTLAFDMMHNKEESALKHLPWVKSGLRCLAAMLPRNLQFYTQVPSTMSAIQQMLQSVFPGLNPSVVVGGGLDSTSGPEGQDDNHQHHHPVNSVSSSGAYRDNDVDGNPSAFFNSLGQNLMMTMPTGGSTSTEMSNQDRDEQQQQQQQQQQLVDFTQADLGWNMDFSTMDLEAFLSIDPAREME</sequence>
<dbReference type="PANTHER" id="PTHR47424">
    <property type="entry name" value="REGULATORY PROTEIN GAL4"/>
    <property type="match status" value="1"/>
</dbReference>
<evidence type="ECO:0000313" key="8">
    <source>
        <dbReference type="EMBL" id="KKA18226.1"/>
    </source>
</evidence>
<dbReference type="PANTHER" id="PTHR47424:SF15">
    <property type="entry name" value="ZN(II)2CYS6 TRANSCRIPTION FACTOR (EUROFUNG)"/>
    <property type="match status" value="1"/>
</dbReference>
<feature type="region of interest" description="Disordered" evidence="6">
    <location>
        <begin position="662"/>
        <end position="693"/>
    </location>
</feature>
<dbReference type="Pfam" id="PF00172">
    <property type="entry name" value="Zn_clus"/>
    <property type="match status" value="1"/>
</dbReference>
<keyword evidence="5" id="KW-0539">Nucleus</keyword>
<dbReference type="AlphaFoldDB" id="A0A0F4YK39"/>
<dbReference type="GO" id="GO:0005634">
    <property type="term" value="C:nucleus"/>
    <property type="evidence" value="ECO:0007669"/>
    <property type="project" value="TreeGrafter"/>
</dbReference>
<comment type="caution">
    <text evidence="8">The sequence shown here is derived from an EMBL/GenBank/DDBJ whole genome shotgun (WGS) entry which is preliminary data.</text>
</comment>
<protein>
    <submittedName>
        <fullName evidence="8">C6 transcription factor</fullName>
    </submittedName>
</protein>
<dbReference type="STRING" id="1408163.A0A0F4YK39"/>
<dbReference type="InterPro" id="IPR001138">
    <property type="entry name" value="Zn2Cys6_DnaBD"/>
</dbReference>
<organism evidence="8 9">
    <name type="scientific">Rasamsonia emersonii (strain ATCC 16479 / CBS 393.64 / IMI 116815)</name>
    <dbReference type="NCBI Taxonomy" id="1408163"/>
    <lineage>
        <taxon>Eukaryota</taxon>
        <taxon>Fungi</taxon>
        <taxon>Dikarya</taxon>
        <taxon>Ascomycota</taxon>
        <taxon>Pezizomycotina</taxon>
        <taxon>Eurotiomycetes</taxon>
        <taxon>Eurotiomycetidae</taxon>
        <taxon>Eurotiales</taxon>
        <taxon>Trichocomaceae</taxon>
        <taxon>Rasamsonia</taxon>
    </lineage>
</organism>
<feature type="compositionally biased region" description="Low complexity" evidence="6">
    <location>
        <begin position="663"/>
        <end position="677"/>
    </location>
</feature>
<name>A0A0F4YK39_RASE3</name>
<keyword evidence="1" id="KW-0479">Metal-binding</keyword>
<evidence type="ECO:0000313" key="9">
    <source>
        <dbReference type="Proteomes" id="UP000053958"/>
    </source>
</evidence>
<evidence type="ECO:0000256" key="5">
    <source>
        <dbReference type="ARBA" id="ARBA00023242"/>
    </source>
</evidence>
<proteinExistence type="predicted"/>
<evidence type="ECO:0000256" key="4">
    <source>
        <dbReference type="ARBA" id="ARBA00023163"/>
    </source>
</evidence>
<dbReference type="GO" id="GO:0008270">
    <property type="term" value="F:zinc ion binding"/>
    <property type="evidence" value="ECO:0007669"/>
    <property type="project" value="InterPro"/>
</dbReference>
<feature type="compositionally biased region" description="Polar residues" evidence="6">
    <location>
        <begin position="75"/>
        <end position="91"/>
    </location>
</feature>
<feature type="region of interest" description="Disordered" evidence="6">
    <location>
        <begin position="56"/>
        <end position="91"/>
    </location>
</feature>
<keyword evidence="4" id="KW-0804">Transcription</keyword>